<feature type="transmembrane region" description="Helical" evidence="1">
    <location>
        <begin position="20"/>
        <end position="37"/>
    </location>
</feature>
<evidence type="ECO:0000313" key="2">
    <source>
        <dbReference type="EMBL" id="ALO42659.1"/>
    </source>
</evidence>
<protein>
    <submittedName>
        <fullName evidence="2">Uncharacterized protein</fullName>
    </submittedName>
</protein>
<dbReference type="KEGG" id="pphe:PP2015_2162"/>
<name>A0A0S2K3L7_9GAMM</name>
<keyword evidence="3" id="KW-1185">Reference proteome</keyword>
<feature type="transmembrane region" description="Helical" evidence="1">
    <location>
        <begin position="58"/>
        <end position="77"/>
    </location>
</feature>
<gene>
    <name evidence="2" type="ORF">PP2015_2162</name>
</gene>
<keyword evidence="1" id="KW-1133">Transmembrane helix</keyword>
<dbReference type="OrthoDB" id="9790390at2"/>
<sequence length="170" mass="19644">MTDSNLNPNIYFELKIGPALDELLPIFPIALILFLLFKFPEFSSHISGVLKTSRSKVLWGWSVISCVIIFHSIFSYFEIAELQVLIKEKKYEMVVGCVENYSAEVSPTKYKTERFVIKDTQFEFSNFTNSIFFTGDDHIDNFIDNGKCLEVSFIQDGYENKIIKIIQLLN</sequence>
<dbReference type="RefSeq" id="WP_058030358.1">
    <property type="nucleotide sequence ID" value="NZ_CP013187.1"/>
</dbReference>
<dbReference type="EMBL" id="CP013187">
    <property type="protein sequence ID" value="ALO42659.1"/>
    <property type="molecule type" value="Genomic_DNA"/>
</dbReference>
<organism evidence="2 3">
    <name type="scientific">Pseudoalteromonas phenolica</name>
    <dbReference type="NCBI Taxonomy" id="161398"/>
    <lineage>
        <taxon>Bacteria</taxon>
        <taxon>Pseudomonadati</taxon>
        <taxon>Pseudomonadota</taxon>
        <taxon>Gammaproteobacteria</taxon>
        <taxon>Alteromonadales</taxon>
        <taxon>Pseudoalteromonadaceae</taxon>
        <taxon>Pseudoalteromonas</taxon>
    </lineage>
</organism>
<accession>A0A0S2K3L7</accession>
<dbReference type="Proteomes" id="UP000061457">
    <property type="component" value="Chromosome I"/>
</dbReference>
<reference evidence="2 3" key="1">
    <citation type="submission" date="2015-11" db="EMBL/GenBank/DDBJ databases">
        <authorList>
            <person name="Zhang Y."/>
            <person name="Guo Z."/>
        </authorList>
    </citation>
    <scope>NUCLEOTIDE SEQUENCE [LARGE SCALE GENOMIC DNA]</scope>
    <source>
        <strain evidence="2 3">KCTC 12086</strain>
    </source>
</reference>
<keyword evidence="1" id="KW-0472">Membrane</keyword>
<dbReference type="STRING" id="161398.PP2015_2162"/>
<evidence type="ECO:0000313" key="3">
    <source>
        <dbReference type="Proteomes" id="UP000061457"/>
    </source>
</evidence>
<evidence type="ECO:0000256" key="1">
    <source>
        <dbReference type="SAM" id="Phobius"/>
    </source>
</evidence>
<keyword evidence="1" id="KW-0812">Transmembrane</keyword>
<dbReference type="AlphaFoldDB" id="A0A0S2K3L7"/>
<dbReference type="PATRIC" id="fig|161398.10.peg.2199"/>
<proteinExistence type="predicted"/>